<proteinExistence type="predicted"/>
<evidence type="ECO:0000256" key="2">
    <source>
        <dbReference type="ARBA" id="ARBA00022801"/>
    </source>
</evidence>
<dbReference type="NCBIfam" id="TIGR00447">
    <property type="entry name" value="pth"/>
    <property type="match status" value="1"/>
</dbReference>
<dbReference type="PANTHER" id="PTHR17224:SF1">
    <property type="entry name" value="PEPTIDYL-TRNA HYDROLASE"/>
    <property type="match status" value="1"/>
</dbReference>
<organism evidence="4 5">
    <name type="scientific">Candidatus Colwellbacteria bacterium CG23_combo_of_CG06-09_8_20_14_all_42_19</name>
    <dbReference type="NCBI Taxonomy" id="1974541"/>
    <lineage>
        <taxon>Bacteria</taxon>
        <taxon>Candidatus Colwelliibacteriota</taxon>
    </lineage>
</organism>
<evidence type="ECO:0000256" key="1">
    <source>
        <dbReference type="ARBA" id="ARBA00022555"/>
    </source>
</evidence>
<keyword evidence="3" id="KW-0694">RNA-binding</keyword>
<dbReference type="SUPFAM" id="SSF53178">
    <property type="entry name" value="Peptidyl-tRNA hydrolase-like"/>
    <property type="match status" value="1"/>
</dbReference>
<dbReference type="Proteomes" id="UP000230007">
    <property type="component" value="Unassembled WGS sequence"/>
</dbReference>
<reference evidence="4 5" key="1">
    <citation type="submission" date="2017-09" db="EMBL/GenBank/DDBJ databases">
        <title>Depth-based differentiation of microbial function through sediment-hosted aquifers and enrichment of novel symbionts in the deep terrestrial subsurface.</title>
        <authorList>
            <person name="Probst A.J."/>
            <person name="Ladd B."/>
            <person name="Jarett J.K."/>
            <person name="Geller-Mcgrath D.E."/>
            <person name="Sieber C.M."/>
            <person name="Emerson J.B."/>
            <person name="Anantharaman K."/>
            <person name="Thomas B.C."/>
            <person name="Malmstrom R."/>
            <person name="Stieglmeier M."/>
            <person name="Klingl A."/>
            <person name="Woyke T."/>
            <person name="Ryan C.M."/>
            <person name="Banfield J.F."/>
        </authorList>
    </citation>
    <scope>NUCLEOTIDE SEQUENCE [LARGE SCALE GENOMIC DNA]</scope>
    <source>
        <strain evidence="4">CG23_combo_of_CG06-09_8_20_14_all_42_19</strain>
    </source>
</reference>
<evidence type="ECO:0000313" key="4">
    <source>
        <dbReference type="EMBL" id="PIP46380.1"/>
    </source>
</evidence>
<gene>
    <name evidence="4" type="ORF">COX15_00820</name>
</gene>
<protein>
    <submittedName>
        <fullName evidence="4">Aminoacyl-tRNA hydrolase</fullName>
    </submittedName>
</protein>
<evidence type="ECO:0000256" key="3">
    <source>
        <dbReference type="ARBA" id="ARBA00022884"/>
    </source>
</evidence>
<name>A0A2H0ANF4_9BACT</name>
<dbReference type="EMBL" id="PCSK01000016">
    <property type="protein sequence ID" value="PIP46380.1"/>
    <property type="molecule type" value="Genomic_DNA"/>
</dbReference>
<dbReference type="CDD" id="cd00462">
    <property type="entry name" value="PTH"/>
    <property type="match status" value="1"/>
</dbReference>
<keyword evidence="1" id="KW-0820">tRNA-binding</keyword>
<feature type="non-terminal residue" evidence="4">
    <location>
        <position position="154"/>
    </location>
</feature>
<dbReference type="GO" id="GO:0000049">
    <property type="term" value="F:tRNA binding"/>
    <property type="evidence" value="ECO:0007669"/>
    <property type="project" value="UniProtKB-KW"/>
</dbReference>
<dbReference type="Gene3D" id="3.40.50.1470">
    <property type="entry name" value="Peptidyl-tRNA hydrolase"/>
    <property type="match status" value="1"/>
</dbReference>
<sequence length="154" mass="17071">MIKQSKFSNGASSKYKLILGLGNSGKDYEHSYHNAGFLFLDSLLGELKLKRVKSFAYAKIDGATIVKPLTFMNESGKAVKQAIKYFRLQPEEIVIVHDDSDVQLGKYKLSISRGSAGHRGVESIIKSLGTKNFARLRIGIRSEANPPSLKLRRA</sequence>
<accession>A0A2H0ANF4</accession>
<dbReference type="GO" id="GO:0004045">
    <property type="term" value="F:peptidyl-tRNA hydrolase activity"/>
    <property type="evidence" value="ECO:0007669"/>
    <property type="project" value="InterPro"/>
</dbReference>
<dbReference type="PANTHER" id="PTHR17224">
    <property type="entry name" value="PEPTIDYL-TRNA HYDROLASE"/>
    <property type="match status" value="1"/>
</dbReference>
<keyword evidence="2 4" id="KW-0378">Hydrolase</keyword>
<comment type="caution">
    <text evidence="4">The sequence shown here is derived from an EMBL/GenBank/DDBJ whole genome shotgun (WGS) entry which is preliminary data.</text>
</comment>
<dbReference type="AlphaFoldDB" id="A0A2H0ANF4"/>
<dbReference type="InterPro" id="IPR036416">
    <property type="entry name" value="Pept_tRNA_hydro_sf"/>
</dbReference>
<dbReference type="Pfam" id="PF01195">
    <property type="entry name" value="Pept_tRNA_hydro"/>
    <property type="match status" value="1"/>
</dbReference>
<dbReference type="InterPro" id="IPR001328">
    <property type="entry name" value="Pept_tRNA_hydro"/>
</dbReference>
<evidence type="ECO:0000313" key="5">
    <source>
        <dbReference type="Proteomes" id="UP000230007"/>
    </source>
</evidence>